<evidence type="ECO:0000313" key="2">
    <source>
        <dbReference type="EMBL" id="RRK34162.1"/>
    </source>
</evidence>
<sequence>MNKEEILSKSKKENIYGDEYERIVRTRRDAFSVWGFLILGIAIMTIKLFRTQSPADIICMMFCTSGLGFAYEGIHLKKKWQIIAGSVLLLCAAYFFYKFCMGVF</sequence>
<gene>
    <name evidence="2" type="ORF">EBB54_24640</name>
</gene>
<comment type="caution">
    <text evidence="2">The sequence shown here is derived from an EMBL/GenBank/DDBJ whole genome shotgun (WGS) entry which is preliminary data.</text>
</comment>
<dbReference type="Pfam" id="PF20040">
    <property type="entry name" value="DUF6442"/>
    <property type="match status" value="1"/>
</dbReference>
<keyword evidence="1" id="KW-0472">Membrane</keyword>
<evidence type="ECO:0000256" key="1">
    <source>
        <dbReference type="SAM" id="Phobius"/>
    </source>
</evidence>
<keyword evidence="1" id="KW-0812">Transmembrane</keyword>
<dbReference type="RefSeq" id="WP_125129322.1">
    <property type="nucleotide sequence ID" value="NZ_RHJS01000002.1"/>
</dbReference>
<organism evidence="2 3">
    <name type="scientific">Schaedlerella arabinosiphila</name>
    <dbReference type="NCBI Taxonomy" id="2044587"/>
    <lineage>
        <taxon>Bacteria</taxon>
        <taxon>Bacillati</taxon>
        <taxon>Bacillota</taxon>
        <taxon>Clostridia</taxon>
        <taxon>Lachnospirales</taxon>
        <taxon>Lachnospiraceae</taxon>
        <taxon>Schaedlerella</taxon>
    </lineage>
</organism>
<evidence type="ECO:0000313" key="3">
    <source>
        <dbReference type="Proteomes" id="UP000274920"/>
    </source>
</evidence>
<dbReference type="InterPro" id="IPR045620">
    <property type="entry name" value="DUF6442"/>
</dbReference>
<keyword evidence="3" id="KW-1185">Reference proteome</keyword>
<name>A0A426DN06_9FIRM</name>
<proteinExistence type="predicted"/>
<feature type="transmembrane region" description="Helical" evidence="1">
    <location>
        <begin position="80"/>
        <end position="97"/>
    </location>
</feature>
<keyword evidence="1" id="KW-1133">Transmembrane helix</keyword>
<protein>
    <submittedName>
        <fullName evidence="2">Uncharacterized protein</fullName>
    </submittedName>
</protein>
<reference evidence="2" key="1">
    <citation type="submission" date="2018-10" db="EMBL/GenBank/DDBJ databases">
        <title>Schaedlerella arabinophila gen. nov. sp. nov., isolated from the mouse intestinal tract and comparative analysis with the genome of the closely related altered Schaedler flora strain ASF502.</title>
        <authorList>
            <person name="Miyake S."/>
            <person name="Soh M."/>
            <person name="Seedorf H."/>
        </authorList>
    </citation>
    <scope>NUCLEOTIDE SEQUENCE [LARGE SCALE GENOMIC DNA]</scope>
    <source>
        <strain evidence="2">DSM 106076</strain>
    </source>
</reference>
<feature type="transmembrane region" description="Helical" evidence="1">
    <location>
        <begin position="31"/>
        <end position="49"/>
    </location>
</feature>
<dbReference type="EMBL" id="RHJS01000002">
    <property type="protein sequence ID" value="RRK34162.1"/>
    <property type="molecule type" value="Genomic_DNA"/>
</dbReference>
<dbReference type="AlphaFoldDB" id="A0A426DN06"/>
<dbReference type="Proteomes" id="UP000274920">
    <property type="component" value="Unassembled WGS sequence"/>
</dbReference>
<accession>A0A426DN06</accession>